<name>A0A226CZ46_FOLCA</name>
<comment type="caution">
    <text evidence="1">The sequence shown here is derived from an EMBL/GenBank/DDBJ whole genome shotgun (WGS) entry which is preliminary data.</text>
</comment>
<dbReference type="Proteomes" id="UP000198287">
    <property type="component" value="Unassembled WGS sequence"/>
</dbReference>
<organism evidence="1 2">
    <name type="scientific">Folsomia candida</name>
    <name type="common">Springtail</name>
    <dbReference type="NCBI Taxonomy" id="158441"/>
    <lineage>
        <taxon>Eukaryota</taxon>
        <taxon>Metazoa</taxon>
        <taxon>Ecdysozoa</taxon>
        <taxon>Arthropoda</taxon>
        <taxon>Hexapoda</taxon>
        <taxon>Collembola</taxon>
        <taxon>Entomobryomorpha</taxon>
        <taxon>Isotomoidea</taxon>
        <taxon>Isotomidae</taxon>
        <taxon>Proisotominae</taxon>
        <taxon>Folsomia</taxon>
    </lineage>
</organism>
<reference evidence="1 2" key="1">
    <citation type="submission" date="2015-12" db="EMBL/GenBank/DDBJ databases">
        <title>The genome of Folsomia candida.</title>
        <authorList>
            <person name="Faddeeva A."/>
            <person name="Derks M.F."/>
            <person name="Anvar Y."/>
            <person name="Smit S."/>
            <person name="Van Straalen N."/>
            <person name="Roelofs D."/>
        </authorList>
    </citation>
    <scope>NUCLEOTIDE SEQUENCE [LARGE SCALE GENOMIC DNA]</scope>
    <source>
        <strain evidence="1 2">VU population</strain>
        <tissue evidence="1">Whole body</tissue>
    </source>
</reference>
<sequence>MEARLFYFLVCYATTTVFVTCLDTGVPQYLLEYVGVQTNEKCLPGNHSLKLNSTIDEEQELILPGDQESLFFNVMGLWRISQHMGWYFDTILGGVGDKCEQLRWPMNDERMTAIRFGDPLQVRKEIHLYDYYKFYGMRYTANGSTPSVSPPIRVRSYHFTGNYSWTLFSGQNFTGKSVCRKSKIQGRDWGITYGEVFEGFVTRSVREGC</sequence>
<dbReference type="OrthoDB" id="6381640at2759"/>
<dbReference type="InterPro" id="IPR011024">
    <property type="entry name" value="G_crystallin-like"/>
</dbReference>
<accession>A0A226CZ46</accession>
<keyword evidence="2" id="KW-1185">Reference proteome</keyword>
<proteinExistence type="predicted"/>
<evidence type="ECO:0000313" key="2">
    <source>
        <dbReference type="Proteomes" id="UP000198287"/>
    </source>
</evidence>
<gene>
    <name evidence="1" type="ORF">Fcan01_27542</name>
</gene>
<dbReference type="AlphaFoldDB" id="A0A226CZ46"/>
<dbReference type="EMBL" id="LNIX01000053">
    <property type="protein sequence ID" value="OXA37681.1"/>
    <property type="molecule type" value="Genomic_DNA"/>
</dbReference>
<evidence type="ECO:0000313" key="1">
    <source>
        <dbReference type="EMBL" id="OXA37681.1"/>
    </source>
</evidence>
<dbReference type="SUPFAM" id="SSF49695">
    <property type="entry name" value="gamma-Crystallin-like"/>
    <property type="match status" value="1"/>
</dbReference>
<protein>
    <submittedName>
        <fullName evidence="1">Uncharacterized protein</fullName>
    </submittedName>
</protein>